<gene>
    <name evidence="1" type="ORF">EAI_06540</name>
</gene>
<accession>E2B8F6</accession>
<evidence type="ECO:0000313" key="2">
    <source>
        <dbReference type="Proteomes" id="UP000008237"/>
    </source>
</evidence>
<protein>
    <submittedName>
        <fullName evidence="1">Uncharacterized protein</fullName>
    </submittedName>
</protein>
<sequence length="188" mass="21978">MGICYWTRQDDRSKPIEISEEMLDKPIKRNARDVISKCAMFVGTNLQNLRNWACNIIAGRIGSVQLINKRVMELFCERRRRNEIVHDMIFCTWAIDVGKEYWKRELDLKAKAAEFVNEMKQVIQEKGDKPREVINFDQSSFNKEKMRDLAFIGKYTAVHSEAGMVSLGDVVYACKTIESDDRHIRIRI</sequence>
<keyword evidence="2" id="KW-1185">Reference proteome</keyword>
<dbReference type="EMBL" id="GL446321">
    <property type="protein sequence ID" value="EFN88024.1"/>
    <property type="molecule type" value="Genomic_DNA"/>
</dbReference>
<reference evidence="1 2" key="1">
    <citation type="journal article" date="2010" name="Science">
        <title>Genomic comparison of the ants Camponotus floridanus and Harpegnathos saltator.</title>
        <authorList>
            <person name="Bonasio R."/>
            <person name="Zhang G."/>
            <person name="Ye C."/>
            <person name="Mutti N.S."/>
            <person name="Fang X."/>
            <person name="Qin N."/>
            <person name="Donahue G."/>
            <person name="Yang P."/>
            <person name="Li Q."/>
            <person name="Li C."/>
            <person name="Zhang P."/>
            <person name="Huang Z."/>
            <person name="Berger S.L."/>
            <person name="Reinberg D."/>
            <person name="Wang J."/>
            <person name="Liebig J."/>
        </authorList>
    </citation>
    <scope>NUCLEOTIDE SEQUENCE [LARGE SCALE GENOMIC DNA]</scope>
    <source>
        <strain evidence="1 2">R22 G/1</strain>
    </source>
</reference>
<evidence type="ECO:0000313" key="1">
    <source>
        <dbReference type="EMBL" id="EFN88024.1"/>
    </source>
</evidence>
<dbReference type="AlphaFoldDB" id="E2B8F6"/>
<proteinExistence type="predicted"/>
<organism evidence="2">
    <name type="scientific">Harpegnathos saltator</name>
    <name type="common">Jerdon's jumping ant</name>
    <dbReference type="NCBI Taxonomy" id="610380"/>
    <lineage>
        <taxon>Eukaryota</taxon>
        <taxon>Metazoa</taxon>
        <taxon>Ecdysozoa</taxon>
        <taxon>Arthropoda</taxon>
        <taxon>Hexapoda</taxon>
        <taxon>Insecta</taxon>
        <taxon>Pterygota</taxon>
        <taxon>Neoptera</taxon>
        <taxon>Endopterygota</taxon>
        <taxon>Hymenoptera</taxon>
        <taxon>Apocrita</taxon>
        <taxon>Aculeata</taxon>
        <taxon>Formicoidea</taxon>
        <taxon>Formicidae</taxon>
        <taxon>Ponerinae</taxon>
        <taxon>Ponerini</taxon>
        <taxon>Harpegnathos</taxon>
    </lineage>
</organism>
<name>E2B8F6_HARSA</name>
<dbReference type="InParanoid" id="E2B8F6"/>
<dbReference type="Proteomes" id="UP000008237">
    <property type="component" value="Unassembled WGS sequence"/>
</dbReference>